<evidence type="ECO:0000256" key="1">
    <source>
        <dbReference type="SAM" id="Coils"/>
    </source>
</evidence>
<keyword evidence="1" id="KW-0175">Coiled coil</keyword>
<evidence type="ECO:0000313" key="3">
    <source>
        <dbReference type="Proteomes" id="UP000826195"/>
    </source>
</evidence>
<organism evidence="2 3">
    <name type="scientific">Cotesia glomerata</name>
    <name type="common">Lepidopteran parasitic wasp</name>
    <name type="synonym">Apanteles glomeratus</name>
    <dbReference type="NCBI Taxonomy" id="32391"/>
    <lineage>
        <taxon>Eukaryota</taxon>
        <taxon>Metazoa</taxon>
        <taxon>Ecdysozoa</taxon>
        <taxon>Arthropoda</taxon>
        <taxon>Hexapoda</taxon>
        <taxon>Insecta</taxon>
        <taxon>Pterygota</taxon>
        <taxon>Neoptera</taxon>
        <taxon>Endopterygota</taxon>
        <taxon>Hymenoptera</taxon>
        <taxon>Apocrita</taxon>
        <taxon>Ichneumonoidea</taxon>
        <taxon>Braconidae</taxon>
        <taxon>Microgastrinae</taxon>
        <taxon>Cotesia</taxon>
    </lineage>
</organism>
<gene>
    <name evidence="2" type="ORF">KQX54_020912</name>
</gene>
<accession>A0AAV7I004</accession>
<name>A0AAV7I004_COTGL</name>
<sequence>MALFDNNNSLDSNALDNELKQTYEYLKDIEAELLEQKNEFISLLSKNPIETVSPNIKPDDIEAEQLKFVKALVNEEQDFDDRIRPIKNSVDVFTSLDSALLQEISDIQTILDQTKVKFLDVKQSISSLMSEKNNLQKMKDMCSDAVENVDAETSDKDISRIKRSFLTVKADLAKVVDIIYPEDNFHGLLKNLVNAYSKEGDEKYIDVEDVSLDCVKSLIEADIAMYHRNDRNKIRLVDLI</sequence>
<dbReference type="EMBL" id="JAHXZJ010001864">
    <property type="protein sequence ID" value="KAH0550819.1"/>
    <property type="molecule type" value="Genomic_DNA"/>
</dbReference>
<reference evidence="2 3" key="1">
    <citation type="journal article" date="2021" name="J. Hered.">
        <title>A chromosome-level genome assembly of the parasitoid wasp, Cotesia glomerata (Hymenoptera: Braconidae).</title>
        <authorList>
            <person name="Pinto B.J."/>
            <person name="Weis J.J."/>
            <person name="Gamble T."/>
            <person name="Ode P.J."/>
            <person name="Paul R."/>
            <person name="Zaspel J.M."/>
        </authorList>
    </citation>
    <scope>NUCLEOTIDE SEQUENCE [LARGE SCALE GENOMIC DNA]</scope>
    <source>
        <strain evidence="2">CgM1</strain>
    </source>
</reference>
<dbReference type="AlphaFoldDB" id="A0AAV7I004"/>
<proteinExistence type="predicted"/>
<comment type="caution">
    <text evidence="2">The sequence shown here is derived from an EMBL/GenBank/DDBJ whole genome shotgun (WGS) entry which is preliminary data.</text>
</comment>
<feature type="coiled-coil region" evidence="1">
    <location>
        <begin position="19"/>
        <end position="46"/>
    </location>
</feature>
<protein>
    <submittedName>
        <fullName evidence="2">Uncharacterized protein</fullName>
    </submittedName>
</protein>
<keyword evidence="3" id="KW-1185">Reference proteome</keyword>
<evidence type="ECO:0000313" key="2">
    <source>
        <dbReference type="EMBL" id="KAH0550819.1"/>
    </source>
</evidence>
<dbReference type="Proteomes" id="UP000826195">
    <property type="component" value="Unassembled WGS sequence"/>
</dbReference>